<evidence type="ECO:0000313" key="1">
    <source>
        <dbReference type="EMBL" id="CAA9312866.1"/>
    </source>
</evidence>
<proteinExistence type="predicted"/>
<name>A0A6J4KT98_9CHLR</name>
<protein>
    <submittedName>
        <fullName evidence="1">Uncharacterized protein</fullName>
    </submittedName>
</protein>
<organism evidence="1">
    <name type="scientific">uncultured Chloroflexia bacterium</name>
    <dbReference type="NCBI Taxonomy" id="1672391"/>
    <lineage>
        <taxon>Bacteria</taxon>
        <taxon>Bacillati</taxon>
        <taxon>Chloroflexota</taxon>
        <taxon>Chloroflexia</taxon>
        <taxon>environmental samples</taxon>
    </lineage>
</organism>
<sequence length="75" mass="8625">MRYTPTDKLYDALITILAGAHGVVECNTRLRSDPNEALQATRKRQQMELFRTIYNQRDGIEGTISQGTRISDLRR</sequence>
<dbReference type="AlphaFoldDB" id="A0A6J4KT98"/>
<gene>
    <name evidence="1" type="ORF">AVDCRST_MAG93-5337</name>
</gene>
<dbReference type="EMBL" id="CADCTR010001799">
    <property type="protein sequence ID" value="CAA9312866.1"/>
    <property type="molecule type" value="Genomic_DNA"/>
</dbReference>
<accession>A0A6J4KT98</accession>
<reference evidence="1" key="1">
    <citation type="submission" date="2020-02" db="EMBL/GenBank/DDBJ databases">
        <authorList>
            <person name="Meier V. D."/>
        </authorList>
    </citation>
    <scope>NUCLEOTIDE SEQUENCE</scope>
    <source>
        <strain evidence="1">AVDCRST_MAG93</strain>
    </source>
</reference>